<protein>
    <recommendedName>
        <fullName evidence="3">Sfi1 spindle body domain-containing protein</fullName>
    </recommendedName>
</protein>
<organism evidence="1 2">
    <name type="scientific">Lagenidium giganteum</name>
    <dbReference type="NCBI Taxonomy" id="4803"/>
    <lineage>
        <taxon>Eukaryota</taxon>
        <taxon>Sar</taxon>
        <taxon>Stramenopiles</taxon>
        <taxon>Oomycota</taxon>
        <taxon>Peronosporomycetes</taxon>
        <taxon>Pythiales</taxon>
        <taxon>Pythiaceae</taxon>
    </lineage>
</organism>
<dbReference type="EMBL" id="DAKRPA010000435">
    <property type="protein sequence ID" value="DAZ92537.1"/>
    <property type="molecule type" value="Genomic_DNA"/>
</dbReference>
<gene>
    <name evidence="1" type="ORF">N0F65_012767</name>
</gene>
<keyword evidence="2" id="KW-1185">Reference proteome</keyword>
<evidence type="ECO:0000313" key="2">
    <source>
        <dbReference type="Proteomes" id="UP001146120"/>
    </source>
</evidence>
<name>A0AAV2YBR2_9STRA</name>
<reference evidence="1" key="2">
    <citation type="journal article" date="2023" name="Microbiol Resour">
        <title>Decontamination and Annotation of the Draft Genome Sequence of the Oomycete Lagenidium giganteum ARSEF 373.</title>
        <authorList>
            <person name="Morgan W.R."/>
            <person name="Tartar A."/>
        </authorList>
    </citation>
    <scope>NUCLEOTIDE SEQUENCE</scope>
    <source>
        <strain evidence="1">ARSEF 373</strain>
    </source>
</reference>
<evidence type="ECO:0000313" key="1">
    <source>
        <dbReference type="EMBL" id="DAZ92537.1"/>
    </source>
</evidence>
<accession>A0AAV2YBR2</accession>
<evidence type="ECO:0008006" key="3">
    <source>
        <dbReference type="Google" id="ProtNLM"/>
    </source>
</evidence>
<reference evidence="1" key="1">
    <citation type="submission" date="2022-11" db="EMBL/GenBank/DDBJ databases">
        <authorList>
            <person name="Morgan W.R."/>
            <person name="Tartar A."/>
        </authorList>
    </citation>
    <scope>NUCLEOTIDE SEQUENCE</scope>
    <source>
        <strain evidence="1">ARSEF 373</strain>
    </source>
</reference>
<sequence>AVRAGCHWEEAVSRDQGHKSATRARELASMDHDDTKCVYIKETLLQQLEKDKRGLKWQLARATKAAEARAADVAAYEAKVKDLMTIVEMNKSVAEKAIKRTYTKEAQLQALTKEKIALEQHVTERQQRAFDKAWTAMRARSRWRRKRDWLQRWARTTRHLRQVRAAIRTLARYHRLRWVRVAWERWSRRSCGTGSRAWAAIYPAHLPAQSASSCLRLRVRMRRETKRLCFHAWRLQCSLHQRKRLLRVAQHFARVRLIRRCMRKWRAIALARVQFVRSAVRRRERTRALVLECWCQWTQRQMVRRRALQGVMARRQRAFVRWGWSTLRIKTLEMFTAQWARALENAQQALDEQKIAYALQQDAALRELHESTTAQQHGYDKLRELQLQQLQINRTLETKRWHFMSWKWRVLRRRATEQVASAFAFAAVEETQAGALLEHRQLVHSLRTEQFTWQQELERAVKLAAACRVRCALLMGDQHRAAATRRVLLQWRRKVQRRRQCSRVLNKLQWIVGRSHTGAAFRRWQRGSAWTQRWHEHLRRVAIQQHRARVVRVFAAWAAFSHASVRAKWAMERQRQTLSLWRLEHRQQRVRAMLLYHTCRRAALRQQLVALRRWRERMECQREAVYAAEQRLLQLHHHVFHQWARFVKCSLSTQRRQAAMIDRAQAAELVRTLQRATLTAWSAHVRKRRAQGALLARFAAAKRGPTTLLHIAFDRWGTHVRLLQRRRKTLQRVVYRRGRAIVQSALVTWFRRAKHGNSHTTVPFEWRNREATMLANMRQRHRVRSCFAAWYARACVLRCLRRNFVNFLERQQLRRTQAVFSQWAHVGVPRARAQRFALRSLLLRQRRARIMDAVRMWSRTCWAAANEAQQAQSRKMLLRVQDKTLAKIRQALAHKDQRFCWTAWKQLVVQGKAQRAACARAAAARVTAIMTNCFRWWKKQWALRARLTTLQRLARRQHAFIALARWKSRHRTLVIHSNAAAVLLRHSRKFQLRASWQHWKRRDHQFQRAAMAGEHQRAVDMARGFMERLLVRRSTRATLGLIFNEWKRVAAGWHAQRRAVVLLLIDQDRRNLQQRVRHWQQFAAQSVWAKGVLKQLLVRRYTMTLRDAFGRWKYDDLHARYKQQLDRTVAALEQHKLINARHVAMVMYMGWKRPCLASCFTGWKITVVDEKRAMTRKLTDHALRRAQQALAQAFQLWRANGAHLRAVRIRNQEALVRRTRDALTTRWTTWKLHAQQRGRVRKALTRLCAVCQAFHLRQAMSAFRARRLEAYRHQSMVVALSAQNALAQQKKEHLKQQMLFMLIAKQTKNLHAVFAEQQLRPFRSLQLILAVHRRAMLRRGLSGLLAMTKRRKPARLQTPTALSRRVNGQSAPVLLLPPRVTAATRAFAEKLTFAVMRPWFRRWKNQYVHAALADAETAQVKLLLALRDISSYRTTLDAYADAQTK</sequence>
<proteinExistence type="predicted"/>
<dbReference type="Proteomes" id="UP001146120">
    <property type="component" value="Unassembled WGS sequence"/>
</dbReference>
<comment type="caution">
    <text evidence="1">The sequence shown here is derived from an EMBL/GenBank/DDBJ whole genome shotgun (WGS) entry which is preliminary data.</text>
</comment>
<feature type="non-terminal residue" evidence="1">
    <location>
        <position position="1"/>
    </location>
</feature>